<feature type="transmembrane region" description="Helical" evidence="1">
    <location>
        <begin position="37"/>
        <end position="56"/>
    </location>
</feature>
<feature type="transmembrane region" description="Helical" evidence="1">
    <location>
        <begin position="12"/>
        <end position="31"/>
    </location>
</feature>
<dbReference type="RefSeq" id="WP_140923293.1">
    <property type="nucleotide sequence ID" value="NZ_DAMBBH010000132.1"/>
</dbReference>
<comment type="caution">
    <text evidence="2">The sequence shown here is derived from an EMBL/GenBank/DDBJ whole genome shotgun (WGS) entry which is preliminary data.</text>
</comment>
<gene>
    <name evidence="2" type="ORF">FJW00_06180</name>
</gene>
<name>A0ABY2ZDW9_9GAMM</name>
<protein>
    <submittedName>
        <fullName evidence="2">Uncharacterized protein</fullName>
    </submittedName>
</protein>
<dbReference type="EMBL" id="VHIZ01000036">
    <property type="protein sequence ID" value="TPV29514.1"/>
    <property type="molecule type" value="Genomic_DNA"/>
</dbReference>
<keyword evidence="1" id="KW-1133">Transmembrane helix</keyword>
<reference evidence="2 3" key="1">
    <citation type="submission" date="2019-06" db="EMBL/GenBank/DDBJ databases">
        <title>Taxogenomics and systematics of the genus Pantoea.</title>
        <authorList>
            <person name="Tambong J.T."/>
        </authorList>
    </citation>
    <scope>NUCLEOTIDE SEQUENCE [LARGE SCALE GENOMIC DNA]</scope>
    <source>
        <strain evidence="2 3">LMG 2558</strain>
    </source>
</reference>
<keyword evidence="3" id="KW-1185">Reference proteome</keyword>
<accession>A0ABY2ZDW9</accession>
<keyword evidence="1" id="KW-0812">Transmembrane</keyword>
<evidence type="ECO:0000313" key="3">
    <source>
        <dbReference type="Proteomes" id="UP000316142"/>
    </source>
</evidence>
<evidence type="ECO:0000313" key="2">
    <source>
        <dbReference type="EMBL" id="TPV29514.1"/>
    </source>
</evidence>
<evidence type="ECO:0000256" key="1">
    <source>
        <dbReference type="SAM" id="Phobius"/>
    </source>
</evidence>
<proteinExistence type="predicted"/>
<dbReference type="Proteomes" id="UP000316142">
    <property type="component" value="Unassembled WGS sequence"/>
</dbReference>
<sequence>MKFVKSLISHAIEGTITFLAVIFAMGSFYWFENTWMKIVGCIGALIAGYVISYGAAKIRQT</sequence>
<organism evidence="2 3">
    <name type="scientific">Pantoea anthophila</name>
    <dbReference type="NCBI Taxonomy" id="470931"/>
    <lineage>
        <taxon>Bacteria</taxon>
        <taxon>Pseudomonadati</taxon>
        <taxon>Pseudomonadota</taxon>
        <taxon>Gammaproteobacteria</taxon>
        <taxon>Enterobacterales</taxon>
        <taxon>Erwiniaceae</taxon>
        <taxon>Pantoea</taxon>
    </lineage>
</organism>
<keyword evidence="1" id="KW-0472">Membrane</keyword>